<keyword evidence="6 7" id="KW-0472">Membrane</keyword>
<evidence type="ECO:0000256" key="5">
    <source>
        <dbReference type="ARBA" id="ARBA00022989"/>
    </source>
</evidence>
<reference evidence="9 10" key="1">
    <citation type="submission" date="2020-12" db="EMBL/GenBank/DDBJ databases">
        <title>Vagococcus allomyrinae sp. nov. and Enterococcus lavae sp. nov., isolated from the larvae of Allomyrina dichotoma.</title>
        <authorList>
            <person name="Lee S.D."/>
        </authorList>
    </citation>
    <scope>NUCLEOTIDE SEQUENCE [LARGE SCALE GENOMIC DNA]</scope>
    <source>
        <strain evidence="9 10">BWM-S5</strain>
    </source>
</reference>
<keyword evidence="9" id="KW-0808">Transferase</keyword>
<dbReference type="PANTHER" id="PTHR40074:SF2">
    <property type="entry name" value="O-ACETYLTRANSFERASE WECH"/>
    <property type="match status" value="1"/>
</dbReference>
<evidence type="ECO:0000259" key="8">
    <source>
        <dbReference type="Pfam" id="PF01757"/>
    </source>
</evidence>
<feature type="transmembrane region" description="Helical" evidence="7">
    <location>
        <begin position="72"/>
        <end position="89"/>
    </location>
</feature>
<feature type="transmembrane region" description="Helical" evidence="7">
    <location>
        <begin position="173"/>
        <end position="198"/>
    </location>
</feature>
<keyword evidence="3" id="KW-1003">Cell membrane</keyword>
<feature type="transmembrane region" description="Helical" evidence="7">
    <location>
        <begin position="301"/>
        <end position="320"/>
    </location>
</feature>
<evidence type="ECO:0000256" key="4">
    <source>
        <dbReference type="ARBA" id="ARBA00022692"/>
    </source>
</evidence>
<comment type="similarity">
    <text evidence="2">Belongs to the acyltransferase 3 family.</text>
</comment>
<dbReference type="GO" id="GO:0016746">
    <property type="term" value="F:acyltransferase activity"/>
    <property type="evidence" value="ECO:0007669"/>
    <property type="project" value="UniProtKB-KW"/>
</dbReference>
<feature type="domain" description="Acyltransferase 3" evidence="8">
    <location>
        <begin position="2"/>
        <end position="319"/>
    </location>
</feature>
<feature type="transmembrane region" description="Helical" evidence="7">
    <location>
        <begin position="140"/>
        <end position="161"/>
    </location>
</feature>
<accession>A0ABS4CG04</accession>
<evidence type="ECO:0000313" key="10">
    <source>
        <dbReference type="Proteomes" id="UP000673375"/>
    </source>
</evidence>
<feature type="transmembrane region" description="Helical" evidence="7">
    <location>
        <begin position="101"/>
        <end position="128"/>
    </location>
</feature>
<sequence length="396" mass="45601">MIDLLKFIAAIMVVCIHSEPISGNEWFNFLVKNILCRIAVPLFFISSAYFIRKSTVNKEGNLKGKIVHLLKNYLFWSVVFLPIGLDWINQNLSISPSLYPAALLFGLVYSGTYYHLWYIPAFILSVVIITKARQYISYKLIFLIAAALYFVGSLETYYGLITIDWVKEIFDGFIHLFFTTRNGLFYGMIFTAIGFFIYDYEQKLLTFKKYFKWALLFLGSLLFLEGVIVYNMLRLDCNFLIVLIPFSFVLFLWGITSEIKLPFNTVKLRALSHYYYFIHPICIVILFEIGNAFNLSFFNKGLTGFLLSYLFTHLLSVFLIKLKEQQVGRGIWLSSFLSGAVFTTVIVGCIYIFETASVPIQFELASCVLISQIIILAALISKLISLRRKRNIYSLG</sequence>
<evidence type="ECO:0000256" key="1">
    <source>
        <dbReference type="ARBA" id="ARBA00004651"/>
    </source>
</evidence>
<keyword evidence="5 7" id="KW-1133">Transmembrane helix</keyword>
<evidence type="ECO:0000256" key="2">
    <source>
        <dbReference type="ARBA" id="ARBA00007400"/>
    </source>
</evidence>
<dbReference type="Pfam" id="PF01757">
    <property type="entry name" value="Acyl_transf_3"/>
    <property type="match status" value="1"/>
</dbReference>
<keyword evidence="10" id="KW-1185">Reference proteome</keyword>
<organism evidence="9 10">
    <name type="scientific">Enterococcus larvae</name>
    <dbReference type="NCBI Taxonomy" id="2794352"/>
    <lineage>
        <taxon>Bacteria</taxon>
        <taxon>Bacillati</taxon>
        <taxon>Bacillota</taxon>
        <taxon>Bacilli</taxon>
        <taxon>Lactobacillales</taxon>
        <taxon>Enterococcaceae</taxon>
        <taxon>Enterococcus</taxon>
    </lineage>
</organism>
<feature type="transmembrane region" description="Helical" evidence="7">
    <location>
        <begin position="239"/>
        <end position="255"/>
    </location>
</feature>
<dbReference type="Proteomes" id="UP000673375">
    <property type="component" value="Unassembled WGS sequence"/>
</dbReference>
<comment type="caution">
    <text evidence="9">The sequence shown here is derived from an EMBL/GenBank/DDBJ whole genome shotgun (WGS) entry which is preliminary data.</text>
</comment>
<dbReference type="PANTHER" id="PTHR40074">
    <property type="entry name" value="O-ACETYLTRANSFERASE WECH"/>
    <property type="match status" value="1"/>
</dbReference>
<keyword evidence="9" id="KW-0012">Acyltransferase</keyword>
<gene>
    <name evidence="9" type="ORF">I6N96_04715</name>
</gene>
<evidence type="ECO:0000256" key="7">
    <source>
        <dbReference type="SAM" id="Phobius"/>
    </source>
</evidence>
<feature type="transmembrane region" description="Helical" evidence="7">
    <location>
        <begin position="276"/>
        <end position="295"/>
    </location>
</feature>
<feature type="transmembrane region" description="Helical" evidence="7">
    <location>
        <begin position="34"/>
        <end position="51"/>
    </location>
</feature>
<keyword evidence="4 7" id="KW-0812">Transmembrane</keyword>
<feature type="transmembrane region" description="Helical" evidence="7">
    <location>
        <begin position="210"/>
        <end position="233"/>
    </location>
</feature>
<dbReference type="InterPro" id="IPR002656">
    <property type="entry name" value="Acyl_transf_3_dom"/>
</dbReference>
<name>A0ABS4CG04_9ENTE</name>
<evidence type="ECO:0000256" key="6">
    <source>
        <dbReference type="ARBA" id="ARBA00023136"/>
    </source>
</evidence>
<dbReference type="EMBL" id="JAEDXU010000002">
    <property type="protein sequence ID" value="MBP1045569.1"/>
    <property type="molecule type" value="Genomic_DNA"/>
</dbReference>
<evidence type="ECO:0000256" key="3">
    <source>
        <dbReference type="ARBA" id="ARBA00022475"/>
    </source>
</evidence>
<comment type="subcellular location">
    <subcellularLocation>
        <location evidence="1">Cell membrane</location>
        <topology evidence="1">Multi-pass membrane protein</topology>
    </subcellularLocation>
</comment>
<feature type="transmembrane region" description="Helical" evidence="7">
    <location>
        <begin position="359"/>
        <end position="380"/>
    </location>
</feature>
<feature type="transmembrane region" description="Helical" evidence="7">
    <location>
        <begin position="332"/>
        <end position="353"/>
    </location>
</feature>
<protein>
    <submittedName>
        <fullName evidence="9">Acyltransferase</fullName>
    </submittedName>
</protein>
<evidence type="ECO:0000313" key="9">
    <source>
        <dbReference type="EMBL" id="MBP1045569.1"/>
    </source>
</evidence>
<proteinExistence type="inferred from homology"/>